<evidence type="ECO:0000256" key="1">
    <source>
        <dbReference type="ARBA" id="ARBA00004418"/>
    </source>
</evidence>
<dbReference type="Pfam" id="PF05426">
    <property type="entry name" value="Alginate_lyase"/>
    <property type="match status" value="1"/>
</dbReference>
<dbReference type="GO" id="GO:0016829">
    <property type="term" value="F:lyase activity"/>
    <property type="evidence" value="ECO:0007669"/>
    <property type="project" value="UniProtKB-KW"/>
</dbReference>
<evidence type="ECO:0000313" key="7">
    <source>
        <dbReference type="EMBL" id="MCG2462402.1"/>
    </source>
</evidence>
<dbReference type="InterPro" id="IPR012480">
    <property type="entry name" value="Hepar_II_III_C"/>
</dbReference>
<dbReference type="AlphaFoldDB" id="A0AAE3EWJ8"/>
<dbReference type="Gene3D" id="1.50.10.100">
    <property type="entry name" value="Chondroitin AC/alginate lyase"/>
    <property type="match status" value="1"/>
</dbReference>
<dbReference type="PANTHER" id="PTHR39210:SF1">
    <property type="entry name" value="HEPARIN-SULFATE LYASE"/>
    <property type="match status" value="1"/>
</dbReference>
<dbReference type="Gene3D" id="2.70.98.70">
    <property type="match status" value="1"/>
</dbReference>
<keyword evidence="2" id="KW-0732">Signal</keyword>
<evidence type="ECO:0000256" key="4">
    <source>
        <dbReference type="ARBA" id="ARBA00023239"/>
    </source>
</evidence>
<feature type="domain" description="Alginate lyase" evidence="5">
    <location>
        <begin position="99"/>
        <end position="327"/>
    </location>
</feature>
<dbReference type="PANTHER" id="PTHR39210">
    <property type="entry name" value="HEPARIN-SULFATE LYASE"/>
    <property type="match status" value="1"/>
</dbReference>
<feature type="domain" description="Heparinase II/III-like C-terminal" evidence="6">
    <location>
        <begin position="401"/>
        <end position="623"/>
    </location>
</feature>
<accession>A0AAE3EWJ8</accession>
<evidence type="ECO:0000256" key="2">
    <source>
        <dbReference type="ARBA" id="ARBA00022729"/>
    </source>
</evidence>
<comment type="subcellular location">
    <subcellularLocation>
        <location evidence="1">Periplasm</location>
    </subcellularLocation>
</comment>
<dbReference type="EMBL" id="JAIRBC010000031">
    <property type="protein sequence ID" value="MCG2462402.1"/>
    <property type="molecule type" value="Genomic_DNA"/>
</dbReference>
<protein>
    <submittedName>
        <fullName evidence="7">Heparinase II/III family protein</fullName>
    </submittedName>
</protein>
<name>A0AAE3EWJ8_9FLAO</name>
<organism evidence="7 8">
    <name type="scientific">Cerina litoralis</name>
    <dbReference type="NCBI Taxonomy" id="2874477"/>
    <lineage>
        <taxon>Bacteria</taxon>
        <taxon>Pseudomonadati</taxon>
        <taxon>Bacteroidota</taxon>
        <taxon>Flavobacteriia</taxon>
        <taxon>Flavobacteriales</taxon>
        <taxon>Flavobacteriaceae</taxon>
        <taxon>Cerina</taxon>
    </lineage>
</organism>
<gene>
    <name evidence="7" type="ORF">K8352_16695</name>
</gene>
<keyword evidence="4" id="KW-0456">Lyase</keyword>
<comment type="caution">
    <text evidence="7">The sequence shown here is derived from an EMBL/GenBank/DDBJ whole genome shotgun (WGS) entry which is preliminary data.</text>
</comment>
<evidence type="ECO:0000259" key="6">
    <source>
        <dbReference type="Pfam" id="PF07940"/>
    </source>
</evidence>
<keyword evidence="3" id="KW-0574">Periplasm</keyword>
<dbReference type="Proteomes" id="UP001200642">
    <property type="component" value="Unassembled WGS sequence"/>
</dbReference>
<keyword evidence="8" id="KW-1185">Reference proteome</keyword>
<proteinExistence type="predicted"/>
<reference evidence="7" key="1">
    <citation type="submission" date="2023-02" db="EMBL/GenBank/DDBJ databases">
        <title>Genome of Flavobacteriaceae gen. nov. sp. strain F89.</title>
        <authorList>
            <person name="Wang Y."/>
        </authorList>
    </citation>
    <scope>NUCLEOTIDE SEQUENCE</scope>
    <source>
        <strain evidence="7">F89</strain>
    </source>
</reference>
<dbReference type="InterPro" id="IPR008929">
    <property type="entry name" value="Chondroitin_lyas"/>
</dbReference>
<evidence type="ECO:0000313" key="8">
    <source>
        <dbReference type="Proteomes" id="UP001200642"/>
    </source>
</evidence>
<dbReference type="SUPFAM" id="SSF48230">
    <property type="entry name" value="Chondroitin AC/alginate lyase"/>
    <property type="match status" value="1"/>
</dbReference>
<evidence type="ECO:0000259" key="5">
    <source>
        <dbReference type="Pfam" id="PF05426"/>
    </source>
</evidence>
<dbReference type="GO" id="GO:0042597">
    <property type="term" value="C:periplasmic space"/>
    <property type="evidence" value="ECO:0007669"/>
    <property type="project" value="UniProtKB-SubCell"/>
</dbReference>
<evidence type="ECO:0000256" key="3">
    <source>
        <dbReference type="ARBA" id="ARBA00022764"/>
    </source>
</evidence>
<dbReference type="Pfam" id="PF07940">
    <property type="entry name" value="Hepar_II_III_C"/>
    <property type="match status" value="1"/>
</dbReference>
<sequence length="754" mass="85033">MIAKKRYNYFRILALPILLYGLFAMHSCYAQEHPSLILTKKGVSEIRTQLGKLPLFDSSLAAVKAEVDKEISTGIHVPIPKDYSGGYTHERHKRNFLMMQKAGELFQILQDEKYAVYVRDMLMEYAAMYPKLPLHPQTRSYARGKLFWQCLNDANWLVYVSQAYDDIYDWLQKKDRDLLEKTLFRPMADFLSVGNPQFFNRIHNHSTWGNAAVGMIGLVMDDDELVQRALYGLKNDGIKAGAKDNDGGLIKVEGQRAGFLANLDEPFSPDGYYTEGPYYQRYAMYPFLIFAEGLHNLRPELKIFALKDSVLLKSVNTLLNLTDADGEFFPLNDAQKGMSYYSRELVTAVDIAYHFGGNDPQLLSIARNQDRVLLDDSGLSVAQGIRDGKAEPFVKTSINLTDGPDGKQGGLGILRYGNDVLTLVFKYTAQGLSHGHYDKLSFSLYSKGDEVIQDYGLARFVNIEQKGGGNYLKENTSWAKQTIAHNTITQNEITQFGHDYETANKHHSDLYFFDASNPDVQVVSAKEDNAYPGTGLHRTMAMIKDDNLEKPFVLDIMKVTSNKRNQYDLPFYFMGQVMETNFKYTSPTVLKPLGTANGYQHLWVEGVGGPASDNIKLSWLDQGQFYTLTSATDAQDELLFTRLGADDPEFNLRRDAALMIRRKDTQNTVFASIVEPHGSYSPVSEFAVNATSSIKNLKVVYDGADYTAVTIEDTKGKEILFVVTNRDASVKSVHQLKIGDKVYKWTGAYHLFGE</sequence>
<dbReference type="RefSeq" id="WP_317903540.1">
    <property type="nucleotide sequence ID" value="NZ_JAIRBC010000031.1"/>
</dbReference>
<dbReference type="InterPro" id="IPR008397">
    <property type="entry name" value="Alginate_lyase_dom"/>
</dbReference>